<evidence type="ECO:0000313" key="2">
    <source>
        <dbReference type="Proteomes" id="UP001314229"/>
    </source>
</evidence>
<proteinExistence type="predicted"/>
<gene>
    <name evidence="1" type="ORF">FSCOSCO3_A032978</name>
</gene>
<dbReference type="EMBL" id="CAWUFR010000659">
    <property type="protein sequence ID" value="CAK6980221.1"/>
    <property type="molecule type" value="Genomic_DNA"/>
</dbReference>
<reference evidence="1 2" key="1">
    <citation type="submission" date="2024-01" db="EMBL/GenBank/DDBJ databases">
        <authorList>
            <person name="Alioto T."/>
            <person name="Alioto T."/>
            <person name="Gomez Garrido J."/>
        </authorList>
    </citation>
    <scope>NUCLEOTIDE SEQUENCE [LARGE SCALE GENOMIC DNA]</scope>
</reference>
<name>A0AAV1QCB1_SCOSC</name>
<dbReference type="AlphaFoldDB" id="A0AAV1QCB1"/>
<sequence>MTSSGDALSWGNFSRFQRYLRLTGAQFEDLLSGVGARISRLDTNYRRSIPAAERLSICLSYTSLSLPGSQTSCVCLDVVTSDLCPPSREAADRGTSE</sequence>
<keyword evidence="2" id="KW-1185">Reference proteome</keyword>
<evidence type="ECO:0000313" key="1">
    <source>
        <dbReference type="EMBL" id="CAK6980221.1"/>
    </source>
</evidence>
<organism evidence="1 2">
    <name type="scientific">Scomber scombrus</name>
    <name type="common">Atlantic mackerel</name>
    <name type="synonym">Scomber vernalis</name>
    <dbReference type="NCBI Taxonomy" id="13677"/>
    <lineage>
        <taxon>Eukaryota</taxon>
        <taxon>Metazoa</taxon>
        <taxon>Chordata</taxon>
        <taxon>Craniata</taxon>
        <taxon>Vertebrata</taxon>
        <taxon>Euteleostomi</taxon>
        <taxon>Actinopterygii</taxon>
        <taxon>Neopterygii</taxon>
        <taxon>Teleostei</taxon>
        <taxon>Neoteleostei</taxon>
        <taxon>Acanthomorphata</taxon>
        <taxon>Pelagiaria</taxon>
        <taxon>Scombriformes</taxon>
        <taxon>Scombridae</taxon>
        <taxon>Scomber</taxon>
    </lineage>
</organism>
<comment type="caution">
    <text evidence="1">The sequence shown here is derived from an EMBL/GenBank/DDBJ whole genome shotgun (WGS) entry which is preliminary data.</text>
</comment>
<protein>
    <submittedName>
        <fullName evidence="1">LOW QUALITY PROTEIN: uncharacterized protein LOC128359525</fullName>
    </submittedName>
</protein>
<accession>A0AAV1QCB1</accession>
<dbReference type="Proteomes" id="UP001314229">
    <property type="component" value="Unassembled WGS sequence"/>
</dbReference>